<name>A0ACC2HC18_DALPE</name>
<protein>
    <submittedName>
        <fullName evidence="1">Uncharacterized protein</fullName>
    </submittedName>
</protein>
<evidence type="ECO:0000313" key="2">
    <source>
        <dbReference type="Proteomes" id="UP001157502"/>
    </source>
</evidence>
<organism evidence="1 2">
    <name type="scientific">Dallia pectoralis</name>
    <name type="common">Alaska blackfish</name>
    <dbReference type="NCBI Taxonomy" id="75939"/>
    <lineage>
        <taxon>Eukaryota</taxon>
        <taxon>Metazoa</taxon>
        <taxon>Chordata</taxon>
        <taxon>Craniata</taxon>
        <taxon>Vertebrata</taxon>
        <taxon>Euteleostomi</taxon>
        <taxon>Actinopterygii</taxon>
        <taxon>Neopterygii</taxon>
        <taxon>Teleostei</taxon>
        <taxon>Protacanthopterygii</taxon>
        <taxon>Esociformes</taxon>
        <taxon>Umbridae</taxon>
        <taxon>Dallia</taxon>
    </lineage>
</organism>
<comment type="caution">
    <text evidence="1">The sequence shown here is derived from an EMBL/GenBank/DDBJ whole genome shotgun (WGS) entry which is preliminary data.</text>
</comment>
<accession>A0ACC2HC18</accession>
<evidence type="ECO:0000313" key="1">
    <source>
        <dbReference type="EMBL" id="KAJ8013287.1"/>
    </source>
</evidence>
<dbReference type="EMBL" id="CM055731">
    <property type="protein sequence ID" value="KAJ8013287.1"/>
    <property type="molecule type" value="Genomic_DNA"/>
</dbReference>
<reference evidence="1" key="1">
    <citation type="submission" date="2021-05" db="EMBL/GenBank/DDBJ databases">
        <authorList>
            <person name="Pan Q."/>
            <person name="Jouanno E."/>
            <person name="Zahm M."/>
            <person name="Klopp C."/>
            <person name="Cabau C."/>
            <person name="Louis A."/>
            <person name="Berthelot C."/>
            <person name="Parey E."/>
            <person name="Roest Crollius H."/>
            <person name="Montfort J."/>
            <person name="Robinson-Rechavi M."/>
            <person name="Bouchez O."/>
            <person name="Lampietro C."/>
            <person name="Lopez Roques C."/>
            <person name="Donnadieu C."/>
            <person name="Postlethwait J."/>
            <person name="Bobe J."/>
            <person name="Dillon D."/>
            <person name="Chandos A."/>
            <person name="von Hippel F."/>
            <person name="Guiguen Y."/>
        </authorList>
    </citation>
    <scope>NUCLEOTIDE SEQUENCE</scope>
    <source>
        <strain evidence="1">YG-Jan2019</strain>
    </source>
</reference>
<proteinExistence type="predicted"/>
<sequence>MPSVSRTIMPRVCVPVSSTLTATLSLRVTNSSSMAAAMAYESHDTKPMPSTISARLRSLLENSMLWLKIRSIKRAFSDCWASQSSHHDCPEPDENNNIMNVSTNTGGWVSSFINCMIEQNQCVTQGNLL</sequence>
<dbReference type="Proteomes" id="UP001157502">
    <property type="component" value="Chromosome 4"/>
</dbReference>
<gene>
    <name evidence="1" type="ORF">DPEC_G00051690</name>
</gene>
<keyword evidence="2" id="KW-1185">Reference proteome</keyword>